<dbReference type="PROSITE" id="PS00216">
    <property type="entry name" value="SUGAR_TRANSPORT_1"/>
    <property type="match status" value="1"/>
</dbReference>
<dbReference type="AlphaFoldDB" id="J5QRG0"/>
<keyword evidence="5 7" id="KW-1133">Transmembrane helix</keyword>
<name>J5QRG0_TRIAS</name>
<feature type="domain" description="Major facilitator superfamily (MFS) profile" evidence="8">
    <location>
        <begin position="53"/>
        <end position="499"/>
    </location>
</feature>
<keyword evidence="4 7" id="KW-0812">Transmembrane</keyword>
<feature type="transmembrane region" description="Helical" evidence="7">
    <location>
        <begin position="406"/>
        <end position="426"/>
    </location>
</feature>
<comment type="similarity">
    <text evidence="2">Belongs to the major facilitator superfamily. Sugar transporter (TC 2.A.1.1) family.</text>
</comment>
<feature type="transmembrane region" description="Helical" evidence="7">
    <location>
        <begin position="363"/>
        <end position="386"/>
    </location>
</feature>
<organism evidence="9 10">
    <name type="scientific">Trichosporon asahii var. asahii (strain ATCC 90039 / CBS 2479 / JCM 2466 / KCTC 7840 / NBRC 103889/ NCYC 2677 / UAMH 7654)</name>
    <name type="common">Yeast</name>
    <dbReference type="NCBI Taxonomy" id="1186058"/>
    <lineage>
        <taxon>Eukaryota</taxon>
        <taxon>Fungi</taxon>
        <taxon>Dikarya</taxon>
        <taxon>Basidiomycota</taxon>
        <taxon>Agaricomycotina</taxon>
        <taxon>Tremellomycetes</taxon>
        <taxon>Trichosporonales</taxon>
        <taxon>Trichosporonaceae</taxon>
        <taxon>Trichosporon</taxon>
    </lineage>
</organism>
<gene>
    <name evidence="9" type="ORF">A1Q1_02263</name>
</gene>
<dbReference type="EMBL" id="ALBS01000193">
    <property type="protein sequence ID" value="EJT48718.1"/>
    <property type="molecule type" value="Genomic_DNA"/>
</dbReference>
<evidence type="ECO:0000313" key="10">
    <source>
        <dbReference type="Proteomes" id="UP000002748"/>
    </source>
</evidence>
<dbReference type="InterPro" id="IPR036259">
    <property type="entry name" value="MFS_trans_sf"/>
</dbReference>
<dbReference type="PANTHER" id="PTHR48022:SF36">
    <property type="entry name" value="LACTOSE PERMEASE, PUTATIVE (AFU_ORTHOLOGUE AFUA_1G17310)-RELATED"/>
    <property type="match status" value="1"/>
</dbReference>
<feature type="transmembrane region" description="Helical" evidence="7">
    <location>
        <begin position="209"/>
        <end position="228"/>
    </location>
</feature>
<dbReference type="GO" id="GO:0016020">
    <property type="term" value="C:membrane"/>
    <property type="evidence" value="ECO:0007669"/>
    <property type="project" value="UniProtKB-SubCell"/>
</dbReference>
<evidence type="ECO:0000256" key="5">
    <source>
        <dbReference type="ARBA" id="ARBA00022989"/>
    </source>
</evidence>
<dbReference type="GO" id="GO:0005351">
    <property type="term" value="F:carbohydrate:proton symporter activity"/>
    <property type="evidence" value="ECO:0007669"/>
    <property type="project" value="TreeGrafter"/>
</dbReference>
<accession>J5QRG0</accession>
<sequence length="535" mass="58485">MADIEQKYDLDHNDDGTRSPTKLDYSHGDEPQFTMMPSEMPRWSKDSWILYLSVFCACCCAFANGYDGSLMTGMLATFGLKKTTGPVVSVIFSLYTVGSMLAAPFAAIMSDRYGRRKAMFVGAVVICIGMIVMVTSKHVAQFVVGRFILGAAISLMTVAAPAYSMEVAPPSWRSRATGLYNCGWFGGSVPAAAITFGCSYMGSNLQWQIPVILQAVCAVIVMFLVFIVPESPRYLMANGRDEEALAFLIRFHGNGNPDSPLVKFEYEEMKNAISLDGIDKRWWDYRPLFLTRGGRWRMAQVLMISVFGQFSGNGLGYFNTVISEMLGVNTAAGQLGYNLLNQCISAFCAISAATVADRVPRRAILPLGTFICAVFLGINGGLAEVMGKQTARGEAVGDPTRYVSKAVGQGALAMYFLFNCAFSTTYTPLQGIVPVESLSTTMRAKGLAASGFIVSGMGFINQFCMPISLENIGYRTIFIFVGWDCVEAVCWYLFGVESQGKTLEELDYIYEQPNPVKASKKLRKITVTDQGVIAQ</sequence>
<dbReference type="GeneID" id="25985777"/>
<dbReference type="FunFam" id="1.20.1250.20:FF:000134">
    <property type="entry name" value="MFS sugar transporter protein"/>
    <property type="match status" value="1"/>
</dbReference>
<feature type="transmembrane region" description="Helical" evidence="7">
    <location>
        <begin position="48"/>
        <end position="66"/>
    </location>
</feature>
<dbReference type="RefSeq" id="XP_014180683.1">
    <property type="nucleotide sequence ID" value="XM_014325208.1"/>
</dbReference>
<evidence type="ECO:0000256" key="7">
    <source>
        <dbReference type="SAM" id="Phobius"/>
    </source>
</evidence>
<dbReference type="SUPFAM" id="SSF103473">
    <property type="entry name" value="MFS general substrate transporter"/>
    <property type="match status" value="1"/>
</dbReference>
<keyword evidence="6 7" id="KW-0472">Membrane</keyword>
<protein>
    <recommendedName>
        <fullName evidence="8">Major facilitator superfamily (MFS) profile domain-containing protein</fullName>
    </recommendedName>
</protein>
<dbReference type="InterPro" id="IPR050360">
    <property type="entry name" value="MFS_Sugar_Transporters"/>
</dbReference>
<evidence type="ECO:0000256" key="6">
    <source>
        <dbReference type="ARBA" id="ARBA00023136"/>
    </source>
</evidence>
<dbReference type="PROSITE" id="PS50850">
    <property type="entry name" value="MFS"/>
    <property type="match status" value="1"/>
</dbReference>
<evidence type="ECO:0000256" key="3">
    <source>
        <dbReference type="ARBA" id="ARBA00022448"/>
    </source>
</evidence>
<feature type="transmembrane region" description="Helical" evidence="7">
    <location>
        <begin position="118"/>
        <end position="136"/>
    </location>
</feature>
<dbReference type="InterPro" id="IPR005829">
    <property type="entry name" value="Sugar_transporter_CS"/>
</dbReference>
<comment type="caution">
    <text evidence="9">The sequence shown here is derived from an EMBL/GenBank/DDBJ whole genome shotgun (WGS) entry which is preliminary data.</text>
</comment>
<feature type="transmembrane region" description="Helical" evidence="7">
    <location>
        <begin position="301"/>
        <end position="319"/>
    </location>
</feature>
<proteinExistence type="inferred from homology"/>
<dbReference type="Proteomes" id="UP000002748">
    <property type="component" value="Unassembled WGS sequence"/>
</dbReference>
<evidence type="ECO:0000256" key="4">
    <source>
        <dbReference type="ARBA" id="ARBA00022692"/>
    </source>
</evidence>
<dbReference type="InterPro" id="IPR005828">
    <property type="entry name" value="MFS_sugar_transport-like"/>
</dbReference>
<feature type="transmembrane region" description="Helical" evidence="7">
    <location>
        <begin position="142"/>
        <end position="163"/>
    </location>
</feature>
<keyword evidence="3" id="KW-0813">Transport</keyword>
<dbReference type="Pfam" id="PF00083">
    <property type="entry name" value="Sugar_tr"/>
    <property type="match status" value="1"/>
</dbReference>
<feature type="transmembrane region" description="Helical" evidence="7">
    <location>
        <begin position="447"/>
        <end position="468"/>
    </location>
</feature>
<dbReference type="KEGG" id="tasa:A1Q1_02263"/>
<evidence type="ECO:0000313" key="9">
    <source>
        <dbReference type="EMBL" id="EJT48718.1"/>
    </source>
</evidence>
<dbReference type="InterPro" id="IPR020846">
    <property type="entry name" value="MFS_dom"/>
</dbReference>
<reference evidence="9 10" key="1">
    <citation type="journal article" date="2012" name="Eukaryot. Cell">
        <title>Draft genome sequence of CBS 2479, the standard type strain of Trichosporon asahii.</title>
        <authorList>
            <person name="Yang R.Y."/>
            <person name="Li H.T."/>
            <person name="Zhu H."/>
            <person name="Zhou G.P."/>
            <person name="Wang M."/>
            <person name="Wang L."/>
        </authorList>
    </citation>
    <scope>NUCLEOTIDE SEQUENCE [LARGE SCALE GENOMIC DNA]</scope>
    <source>
        <strain evidence="10">ATCC 90039 / CBS 2479 / JCM 2466 / KCTC 7840 / NCYC 2677 / UAMH 7654</strain>
    </source>
</reference>
<comment type="subcellular location">
    <subcellularLocation>
        <location evidence="1">Membrane</location>
        <topology evidence="1">Multi-pass membrane protein</topology>
    </subcellularLocation>
</comment>
<evidence type="ECO:0000256" key="1">
    <source>
        <dbReference type="ARBA" id="ARBA00004141"/>
    </source>
</evidence>
<evidence type="ECO:0000256" key="2">
    <source>
        <dbReference type="ARBA" id="ARBA00010992"/>
    </source>
</evidence>
<dbReference type="PANTHER" id="PTHR48022">
    <property type="entry name" value="PLASTIDIC GLUCOSE TRANSPORTER 4"/>
    <property type="match status" value="1"/>
</dbReference>
<dbReference type="Gene3D" id="1.20.1250.20">
    <property type="entry name" value="MFS general substrate transporter like domains"/>
    <property type="match status" value="1"/>
</dbReference>
<dbReference type="HOGENOM" id="CLU_001265_30_13_1"/>
<dbReference type="VEuPathDB" id="FungiDB:A1Q1_02263"/>
<feature type="transmembrane region" description="Helical" evidence="7">
    <location>
        <begin position="86"/>
        <end position="106"/>
    </location>
</feature>
<dbReference type="OrthoDB" id="6133115at2759"/>
<evidence type="ECO:0000259" key="8">
    <source>
        <dbReference type="PROSITE" id="PS50850"/>
    </source>
</evidence>